<dbReference type="Pfam" id="PF03334">
    <property type="entry name" value="PhaG_MnhG_YufB"/>
    <property type="match status" value="1"/>
</dbReference>
<feature type="transmembrane region" description="Helical" evidence="1">
    <location>
        <begin position="12"/>
        <end position="34"/>
    </location>
</feature>
<proteinExistence type="predicted"/>
<dbReference type="GO" id="GO:0015385">
    <property type="term" value="F:sodium:proton antiporter activity"/>
    <property type="evidence" value="ECO:0007669"/>
    <property type="project" value="TreeGrafter"/>
</dbReference>
<dbReference type="RefSeq" id="WP_079637741.1">
    <property type="nucleotide sequence ID" value="NZ_FUYP01000005.1"/>
</dbReference>
<evidence type="ECO:0000313" key="2">
    <source>
        <dbReference type="EMBL" id="SKB42264.1"/>
    </source>
</evidence>
<organism evidence="2 3">
    <name type="scientific">Sphingopyxis flava</name>
    <dbReference type="NCBI Taxonomy" id="1507287"/>
    <lineage>
        <taxon>Bacteria</taxon>
        <taxon>Pseudomonadati</taxon>
        <taxon>Pseudomonadota</taxon>
        <taxon>Alphaproteobacteria</taxon>
        <taxon>Sphingomonadales</taxon>
        <taxon>Sphingomonadaceae</taxon>
        <taxon>Sphingopyxis</taxon>
    </lineage>
</organism>
<dbReference type="Proteomes" id="UP000190044">
    <property type="component" value="Unassembled WGS sequence"/>
</dbReference>
<reference evidence="3" key="1">
    <citation type="submission" date="2017-02" db="EMBL/GenBank/DDBJ databases">
        <authorList>
            <person name="Varghese N."/>
            <person name="Submissions S."/>
        </authorList>
    </citation>
    <scope>NUCLEOTIDE SEQUENCE [LARGE SCALE GENOMIC DNA]</scope>
    <source>
        <strain evidence="3">R11H</strain>
    </source>
</reference>
<dbReference type="EMBL" id="FUYP01000005">
    <property type="protein sequence ID" value="SKB42264.1"/>
    <property type="molecule type" value="Genomic_DNA"/>
</dbReference>
<dbReference type="InterPro" id="IPR005133">
    <property type="entry name" value="PhaG_MnhG_YufB"/>
</dbReference>
<keyword evidence="1" id="KW-0812">Transmembrane</keyword>
<feature type="transmembrane region" description="Helical" evidence="1">
    <location>
        <begin position="77"/>
        <end position="99"/>
    </location>
</feature>
<sequence length="121" mass="12789">MIQGPDLPTWAAVIVGLLLLTGATTTLIGTLGLLQLKSFYERVHAPTLGTTLGAALILAASMVSFSVLQSRPVIHEILIGVFVTLTTPVTLMLLARAAIYRDRSEGASRVPTDGPRRTPPA</sequence>
<dbReference type="AlphaFoldDB" id="A0A1T5B4S9"/>
<name>A0A1T5B4S9_9SPHN</name>
<gene>
    <name evidence="2" type="ORF">SAMN06295937_1005149</name>
</gene>
<keyword evidence="1" id="KW-0472">Membrane</keyword>
<evidence type="ECO:0000313" key="3">
    <source>
        <dbReference type="Proteomes" id="UP000190044"/>
    </source>
</evidence>
<accession>A0A1T5B4S9</accession>
<evidence type="ECO:0000256" key="1">
    <source>
        <dbReference type="SAM" id="Phobius"/>
    </source>
</evidence>
<protein>
    <submittedName>
        <fullName evidence="2">Multisubunit potassium/proton antiporter, PhaG subunit</fullName>
    </submittedName>
</protein>
<dbReference type="NCBIfam" id="TIGR01300">
    <property type="entry name" value="CPA3_mnhG_phaG"/>
    <property type="match status" value="1"/>
</dbReference>
<feature type="transmembrane region" description="Helical" evidence="1">
    <location>
        <begin position="46"/>
        <end position="65"/>
    </location>
</feature>
<keyword evidence="1" id="KW-1133">Transmembrane helix</keyword>
<dbReference type="PANTHER" id="PTHR34703">
    <property type="entry name" value="ANTIPORTER SUBUNIT MNHG2-RELATED"/>
    <property type="match status" value="1"/>
</dbReference>
<keyword evidence="3" id="KW-1185">Reference proteome</keyword>
<dbReference type="PANTHER" id="PTHR34703:SF1">
    <property type="entry name" value="ANTIPORTER SUBUNIT MNHG2-RELATED"/>
    <property type="match status" value="1"/>
</dbReference>